<dbReference type="RefSeq" id="XP_029651498.1">
    <property type="nucleotide sequence ID" value="XM_029795638.2"/>
</dbReference>
<gene>
    <name evidence="4" type="primary">LOC115224747</name>
</gene>
<sequence>MSETRPGSESGGVAVSGATTNVRTSIPQVQVIHQPVHSPPYMPSFPYNQQQLMLQNAAVQGVYLAAAMQAGAMNQQLNIAAMQGRPPSASPKSPSVLSPSPTAGVTCVASVQSSASSTVSSSCANGKAGNNGSKGLVSQAGSSQGQATPHIGGKPVFSTQAVPSLLVGQIGVLPGQGPSGNPAFVSQSKNQSACHTVVSQPQLINSQSPLRMNSQSQLVTSGGQIFASQPMLTNPAMLQAMASLQQGIPLAAHQPLLATQSPTILAGQPLYIRTATPLQQQPSMVAAATAIPTGMQPVNSSKTAKLIDMTTGLQAKTVGVPTKTTNQGNKGLSTILPSTSKGSNTAKIHPTNISMQPNSGPKLNIPTITPKQTTKVRTKKSNPLSTGSQTKPSMPTSLSKPTTPTSQTNGATSLPKSQSDSEVETGRKTIAMMESTSEKKTLTESTSKQSTSEQKQEKRAQVDAPQPPTTTQETRQVESMDVSSGKSQHPAPNMLDNSVVVEKQKAIVKPHILTHVIEGFIIHEGPEPFPVQRSSLLTEYIPSKSSSNASTTNVEKESEQEETNGSSHDPDVPMADDTETRDGEAEGLLGPPNVDKRMSSGSGPKYVKRRKPTLKVRKTWRPSRVGRMSYNIPSRPFQRIRNTMSNNTRRDGVRDRLPAEEHSSSHSSHESSSSPTSPAQPTDYDVGMDSSTSHPAKWTVQKVFDFIKSMPGCTAYAEEFRSQEIDGQALLLLKEDHLMTAMNMKLGPALKICARINSLKDNF</sequence>
<dbReference type="Proteomes" id="UP000515154">
    <property type="component" value="Linkage group LG26"/>
</dbReference>
<feature type="compositionally biased region" description="Basic residues" evidence="1">
    <location>
        <begin position="606"/>
        <end position="621"/>
    </location>
</feature>
<feature type="region of interest" description="Disordered" evidence="1">
    <location>
        <begin position="542"/>
        <end position="691"/>
    </location>
</feature>
<name>A0A6P7TJ68_9MOLL</name>
<dbReference type="InterPro" id="IPR001660">
    <property type="entry name" value="SAM"/>
</dbReference>
<feature type="compositionally biased region" description="Low complexity" evidence="1">
    <location>
        <begin position="390"/>
        <end position="408"/>
    </location>
</feature>
<proteinExistence type="predicted"/>
<feature type="region of interest" description="Disordered" evidence="1">
    <location>
        <begin position="320"/>
        <end position="493"/>
    </location>
</feature>
<dbReference type="GO" id="GO:0003682">
    <property type="term" value="F:chromatin binding"/>
    <property type="evidence" value="ECO:0007669"/>
    <property type="project" value="TreeGrafter"/>
</dbReference>
<dbReference type="PANTHER" id="PTHR12247:SF138">
    <property type="entry name" value="POLYHOMEOTIC DISTAL, ISOFORM A-RELATED"/>
    <property type="match status" value="1"/>
</dbReference>
<evidence type="ECO:0000313" key="3">
    <source>
        <dbReference type="Proteomes" id="UP000515154"/>
    </source>
</evidence>
<dbReference type="GO" id="GO:0042393">
    <property type="term" value="F:histone binding"/>
    <property type="evidence" value="ECO:0007669"/>
    <property type="project" value="TreeGrafter"/>
</dbReference>
<protein>
    <submittedName>
        <fullName evidence="4">Polyhomeotic-like protein 2 isoform X1</fullName>
    </submittedName>
</protein>
<feature type="compositionally biased region" description="Polar residues" evidence="1">
    <location>
        <begin position="322"/>
        <end position="373"/>
    </location>
</feature>
<feature type="compositionally biased region" description="Basic and acidic residues" evidence="1">
    <location>
        <begin position="648"/>
        <end position="669"/>
    </location>
</feature>
<evidence type="ECO:0000256" key="1">
    <source>
        <dbReference type="SAM" id="MobiDB-lite"/>
    </source>
</evidence>
<dbReference type="KEGG" id="osn:115224747"/>
<evidence type="ECO:0000259" key="2">
    <source>
        <dbReference type="PROSITE" id="PS50105"/>
    </source>
</evidence>
<keyword evidence="3" id="KW-1185">Reference proteome</keyword>
<evidence type="ECO:0000313" key="4">
    <source>
        <dbReference type="RefSeq" id="XP_029651498.1"/>
    </source>
</evidence>
<dbReference type="AlphaFoldDB" id="A0A6P7TJ68"/>
<dbReference type="CDD" id="cd09577">
    <property type="entry name" value="SAM_Ph1_2_3"/>
    <property type="match status" value="1"/>
</dbReference>
<dbReference type="PROSITE" id="PS50105">
    <property type="entry name" value="SAM_DOMAIN"/>
    <property type="match status" value="1"/>
</dbReference>
<dbReference type="GO" id="GO:0045892">
    <property type="term" value="P:negative regulation of DNA-templated transcription"/>
    <property type="evidence" value="ECO:0007669"/>
    <property type="project" value="TreeGrafter"/>
</dbReference>
<organism evidence="3 4">
    <name type="scientific">Octopus sinensis</name>
    <name type="common">East Asian common octopus</name>
    <dbReference type="NCBI Taxonomy" id="2607531"/>
    <lineage>
        <taxon>Eukaryota</taxon>
        <taxon>Metazoa</taxon>
        <taxon>Spiralia</taxon>
        <taxon>Lophotrochozoa</taxon>
        <taxon>Mollusca</taxon>
        <taxon>Cephalopoda</taxon>
        <taxon>Coleoidea</taxon>
        <taxon>Octopodiformes</taxon>
        <taxon>Octopoda</taxon>
        <taxon>Incirrata</taxon>
        <taxon>Octopodidae</taxon>
        <taxon>Octopus</taxon>
    </lineage>
</organism>
<dbReference type="InterPro" id="IPR050548">
    <property type="entry name" value="PcG_chromatin_remod_factors"/>
</dbReference>
<feature type="domain" description="SAM" evidence="2">
    <location>
        <begin position="698"/>
        <end position="762"/>
    </location>
</feature>
<dbReference type="Pfam" id="PF00536">
    <property type="entry name" value="SAM_1"/>
    <property type="match status" value="1"/>
</dbReference>
<reference evidence="4" key="1">
    <citation type="submission" date="2025-08" db="UniProtKB">
        <authorList>
            <consortium name="RefSeq"/>
        </authorList>
    </citation>
    <scope>IDENTIFICATION</scope>
</reference>
<dbReference type="PANTHER" id="PTHR12247">
    <property type="entry name" value="POLYCOMB GROUP PROTEIN"/>
    <property type="match status" value="1"/>
</dbReference>
<dbReference type="GO" id="GO:0035102">
    <property type="term" value="C:PRC1 complex"/>
    <property type="evidence" value="ECO:0007669"/>
    <property type="project" value="TreeGrafter"/>
</dbReference>
<dbReference type="Gene3D" id="1.10.150.50">
    <property type="entry name" value="Transcription Factor, Ets-1"/>
    <property type="match status" value="1"/>
</dbReference>
<dbReference type="SUPFAM" id="SSF47769">
    <property type="entry name" value="SAM/Pointed domain"/>
    <property type="match status" value="1"/>
</dbReference>
<feature type="compositionally biased region" description="Low complexity" evidence="1">
    <location>
        <begin position="443"/>
        <end position="453"/>
    </location>
</feature>
<accession>A0A6P7TJ68</accession>
<dbReference type="SMART" id="SM00454">
    <property type="entry name" value="SAM"/>
    <property type="match status" value="1"/>
</dbReference>
<feature type="region of interest" description="Disordered" evidence="1">
    <location>
        <begin position="134"/>
        <end position="154"/>
    </location>
</feature>
<feature type="compositionally biased region" description="Polar residues" evidence="1">
    <location>
        <begin position="542"/>
        <end position="553"/>
    </location>
</feature>
<feature type="compositionally biased region" description="Polar residues" evidence="1">
    <location>
        <begin position="409"/>
        <end position="420"/>
    </location>
</feature>
<dbReference type="InterPro" id="IPR013761">
    <property type="entry name" value="SAM/pointed_sf"/>
</dbReference>